<sequence length="337" mass="36478">MSNHSAIETISTAEISPIKRASTLSANPELIYAAGAWAVSGVITLLWPNTQEFERTTDLAVLQWIFAALLLVVHVFRGQLAGLFRKLHYNAWRLVALAVLLSIWQVASAKLGLWPQPYFPPPQGVLDAYIKDYVRLADSIRASLILLFFGVGLGALAGFLTGLSTGWSPRVGYWTIPFLRLFGPVPATALIPIVLFVFPTSFSGGAFLVALATWFPVAVLTWSGVSSVDSSYYDVARTLGAKERFLLLKVAIPATLPHLFVGLFMALGGAISVLVVAEMLGVKAGLGFYLDWAQGWAAYGHLYGALIVMAVLFSGVTTLLFFVRDRVLVGQSGGVQW</sequence>
<feature type="transmembrane region" description="Helical" evidence="7">
    <location>
        <begin position="59"/>
        <end position="77"/>
    </location>
</feature>
<evidence type="ECO:0000256" key="4">
    <source>
        <dbReference type="ARBA" id="ARBA00022692"/>
    </source>
</evidence>
<gene>
    <name evidence="9" type="ORF">FHS81_002559</name>
</gene>
<keyword evidence="4 7" id="KW-0812">Transmembrane</keyword>
<dbReference type="PROSITE" id="PS50928">
    <property type="entry name" value="ABC_TM1"/>
    <property type="match status" value="1"/>
</dbReference>
<feature type="transmembrane region" description="Helical" evidence="7">
    <location>
        <begin position="30"/>
        <end position="47"/>
    </location>
</feature>
<feature type="transmembrane region" description="Helical" evidence="7">
    <location>
        <begin position="178"/>
        <end position="198"/>
    </location>
</feature>
<evidence type="ECO:0000256" key="7">
    <source>
        <dbReference type="RuleBase" id="RU363032"/>
    </source>
</evidence>
<keyword evidence="10" id="KW-1185">Reference proteome</keyword>
<name>A0A7W5Z5B1_9HYPH</name>
<dbReference type="InterPro" id="IPR000515">
    <property type="entry name" value="MetI-like"/>
</dbReference>
<keyword evidence="3" id="KW-1003">Cell membrane</keyword>
<comment type="similarity">
    <text evidence="7">Belongs to the binding-protein-dependent transport system permease family.</text>
</comment>
<dbReference type="AlphaFoldDB" id="A0A7W5Z5B1"/>
<dbReference type="GO" id="GO:0005886">
    <property type="term" value="C:plasma membrane"/>
    <property type="evidence" value="ECO:0007669"/>
    <property type="project" value="UniProtKB-SubCell"/>
</dbReference>
<dbReference type="Pfam" id="PF00528">
    <property type="entry name" value="BPD_transp_1"/>
    <property type="match status" value="1"/>
</dbReference>
<feature type="transmembrane region" description="Helical" evidence="7">
    <location>
        <begin position="144"/>
        <end position="166"/>
    </location>
</feature>
<dbReference type="SUPFAM" id="SSF161098">
    <property type="entry name" value="MetI-like"/>
    <property type="match status" value="1"/>
</dbReference>
<evidence type="ECO:0000256" key="5">
    <source>
        <dbReference type="ARBA" id="ARBA00022989"/>
    </source>
</evidence>
<feature type="transmembrane region" description="Helical" evidence="7">
    <location>
        <begin position="296"/>
        <end position="323"/>
    </location>
</feature>
<evidence type="ECO:0000256" key="2">
    <source>
        <dbReference type="ARBA" id="ARBA00022448"/>
    </source>
</evidence>
<feature type="transmembrane region" description="Helical" evidence="7">
    <location>
        <begin position="204"/>
        <end position="225"/>
    </location>
</feature>
<dbReference type="GO" id="GO:0055085">
    <property type="term" value="P:transmembrane transport"/>
    <property type="evidence" value="ECO:0007669"/>
    <property type="project" value="InterPro"/>
</dbReference>
<dbReference type="Proteomes" id="UP000537592">
    <property type="component" value="Unassembled WGS sequence"/>
</dbReference>
<feature type="transmembrane region" description="Helical" evidence="7">
    <location>
        <begin position="89"/>
        <end position="107"/>
    </location>
</feature>
<evidence type="ECO:0000256" key="1">
    <source>
        <dbReference type="ARBA" id="ARBA00004651"/>
    </source>
</evidence>
<comment type="caution">
    <text evidence="9">The sequence shown here is derived from an EMBL/GenBank/DDBJ whole genome shotgun (WGS) entry which is preliminary data.</text>
</comment>
<keyword evidence="2 7" id="KW-0813">Transport</keyword>
<dbReference type="PANTHER" id="PTHR30151:SF0">
    <property type="entry name" value="ABC TRANSPORTER PERMEASE PROTEIN MJ0413-RELATED"/>
    <property type="match status" value="1"/>
</dbReference>
<keyword evidence="6 7" id="KW-0472">Membrane</keyword>
<evidence type="ECO:0000313" key="9">
    <source>
        <dbReference type="EMBL" id="MBB3810458.1"/>
    </source>
</evidence>
<protein>
    <submittedName>
        <fullName evidence="9">NitT/TauT family transport system permease protein</fullName>
    </submittedName>
</protein>
<organism evidence="9 10">
    <name type="scientific">Pseudochelatococcus contaminans</name>
    <dbReference type="NCBI Taxonomy" id="1538103"/>
    <lineage>
        <taxon>Bacteria</taxon>
        <taxon>Pseudomonadati</taxon>
        <taxon>Pseudomonadota</taxon>
        <taxon>Alphaproteobacteria</taxon>
        <taxon>Hyphomicrobiales</taxon>
        <taxon>Chelatococcaceae</taxon>
        <taxon>Pseudochelatococcus</taxon>
    </lineage>
</organism>
<dbReference type="Gene3D" id="1.10.3720.10">
    <property type="entry name" value="MetI-like"/>
    <property type="match status" value="1"/>
</dbReference>
<feature type="transmembrane region" description="Helical" evidence="7">
    <location>
        <begin position="246"/>
        <end position="276"/>
    </location>
</feature>
<evidence type="ECO:0000256" key="3">
    <source>
        <dbReference type="ARBA" id="ARBA00022475"/>
    </source>
</evidence>
<evidence type="ECO:0000259" key="8">
    <source>
        <dbReference type="PROSITE" id="PS50928"/>
    </source>
</evidence>
<comment type="subcellular location">
    <subcellularLocation>
        <location evidence="1 7">Cell membrane</location>
        <topology evidence="1 7">Multi-pass membrane protein</topology>
    </subcellularLocation>
</comment>
<dbReference type="InterPro" id="IPR035906">
    <property type="entry name" value="MetI-like_sf"/>
</dbReference>
<dbReference type="PANTHER" id="PTHR30151">
    <property type="entry name" value="ALKANE SULFONATE ABC TRANSPORTER-RELATED, MEMBRANE SUBUNIT"/>
    <property type="match status" value="1"/>
</dbReference>
<evidence type="ECO:0000313" key="10">
    <source>
        <dbReference type="Proteomes" id="UP000537592"/>
    </source>
</evidence>
<feature type="domain" description="ABC transmembrane type-1" evidence="8">
    <location>
        <begin position="136"/>
        <end position="324"/>
    </location>
</feature>
<reference evidence="9 10" key="1">
    <citation type="submission" date="2020-08" db="EMBL/GenBank/DDBJ databases">
        <title>Genomic Encyclopedia of Type Strains, Phase IV (KMG-IV): sequencing the most valuable type-strain genomes for metagenomic binning, comparative biology and taxonomic classification.</title>
        <authorList>
            <person name="Goeker M."/>
        </authorList>
    </citation>
    <scope>NUCLEOTIDE SEQUENCE [LARGE SCALE GENOMIC DNA]</scope>
    <source>
        <strain evidence="9 10">DSM 28760</strain>
    </source>
</reference>
<evidence type="ECO:0000256" key="6">
    <source>
        <dbReference type="ARBA" id="ARBA00023136"/>
    </source>
</evidence>
<dbReference type="RefSeq" id="WP_343052484.1">
    <property type="nucleotide sequence ID" value="NZ_JACICC010000006.1"/>
</dbReference>
<dbReference type="EMBL" id="JACICC010000006">
    <property type="protein sequence ID" value="MBB3810458.1"/>
    <property type="molecule type" value="Genomic_DNA"/>
</dbReference>
<dbReference type="CDD" id="cd06261">
    <property type="entry name" value="TM_PBP2"/>
    <property type="match status" value="1"/>
</dbReference>
<accession>A0A7W5Z5B1</accession>
<proteinExistence type="inferred from homology"/>
<keyword evidence="5 7" id="KW-1133">Transmembrane helix</keyword>